<organism evidence="2 3">
    <name type="scientific">Klebsiella aerogenes</name>
    <name type="common">Enterobacter aerogenes</name>
    <dbReference type="NCBI Taxonomy" id="548"/>
    <lineage>
        <taxon>Bacteria</taxon>
        <taxon>Pseudomonadati</taxon>
        <taxon>Pseudomonadota</taxon>
        <taxon>Gammaproteobacteria</taxon>
        <taxon>Enterobacterales</taxon>
        <taxon>Enterobacteriaceae</taxon>
        <taxon>Klebsiella/Raoultella group</taxon>
        <taxon>Klebsiella</taxon>
    </lineage>
</organism>
<evidence type="ECO:0008006" key="4">
    <source>
        <dbReference type="Google" id="ProtNLM"/>
    </source>
</evidence>
<gene>
    <name evidence="2" type="ORF">PZT46_09170</name>
</gene>
<keyword evidence="1" id="KW-0732">Signal</keyword>
<protein>
    <recommendedName>
        <fullName evidence="4">Lipoprotein</fullName>
    </recommendedName>
</protein>
<dbReference type="Proteomes" id="UP001303386">
    <property type="component" value="Unassembled WGS sequence"/>
</dbReference>
<evidence type="ECO:0000313" key="3">
    <source>
        <dbReference type="Proteomes" id="UP001303386"/>
    </source>
</evidence>
<sequence>MRLLISGLILFMIQGAYAADSCNIDAIIKQAWPDAQSTAQGVVTPGKQLIKTQNESPFSAICRIWPAHPELTLAAVPLMELEQRDFDHTADLELLVLDTATLAVKQRLHLPERMNDDAFYISDLAIDTARWKIAPGQTAFGVRIQKRGSSRVNPIYEEALWLYTIDRGQLRMVLDGIVLQDNGGEWDGNCAGEFNDIKRTLAIDAAKHHGFSDIKVSEKNTASTSRLNDSDECTSKDTLTQASWTLQYDGQQYRVPAKLRPIP</sequence>
<feature type="chain" id="PRO_5043880624" description="Lipoprotein" evidence="1">
    <location>
        <begin position="19"/>
        <end position="263"/>
    </location>
</feature>
<comment type="caution">
    <text evidence="2">The sequence shown here is derived from an EMBL/GenBank/DDBJ whole genome shotgun (WGS) entry which is preliminary data.</text>
</comment>
<feature type="signal peptide" evidence="1">
    <location>
        <begin position="1"/>
        <end position="18"/>
    </location>
</feature>
<proteinExistence type="predicted"/>
<dbReference type="EMBL" id="JARELW010000003">
    <property type="protein sequence ID" value="MEA8799423.1"/>
    <property type="molecule type" value="Genomic_DNA"/>
</dbReference>
<accession>A0AAW9LN12</accession>
<name>A0AAW9LN12_KLEAE</name>
<dbReference type="RefSeq" id="WP_230250380.1">
    <property type="nucleotide sequence ID" value="NZ_JAJKKF010000010.1"/>
</dbReference>
<evidence type="ECO:0000313" key="2">
    <source>
        <dbReference type="EMBL" id="MEA8799423.1"/>
    </source>
</evidence>
<dbReference type="AlphaFoldDB" id="A0AAW9LN12"/>
<reference evidence="2" key="1">
    <citation type="journal article" date="2023" name="J. Hosp. Infect.">
        <title>Cross-contamination of carbapenem-resistant Gram-negative bacteria between patients and hospital environment in the first year of a newly built surgical ward.</title>
        <authorList>
            <person name="Boutin S."/>
            <person name="Scherrer M."/>
            <person name="Spath I."/>
            <person name="Kocer K."/>
            <person name="Heeg K."/>
            <person name="Nurjadi D."/>
        </authorList>
    </citation>
    <scope>NUCLEOTIDE SEQUENCE</scope>
    <source>
        <strain evidence="2">KE10384</strain>
    </source>
</reference>
<evidence type="ECO:0000256" key="1">
    <source>
        <dbReference type="SAM" id="SignalP"/>
    </source>
</evidence>